<dbReference type="Pfam" id="PF13409">
    <property type="entry name" value="GST_N_2"/>
    <property type="match status" value="1"/>
</dbReference>
<keyword evidence="5" id="KW-0808">Transferase</keyword>
<accession>A0A1S9DY33</accession>
<evidence type="ECO:0000259" key="2">
    <source>
        <dbReference type="PROSITE" id="PS50404"/>
    </source>
</evidence>
<dbReference type="EMBL" id="BSYA01000083">
    <property type="protein sequence ID" value="GMG31337.1"/>
    <property type="molecule type" value="Genomic_DNA"/>
</dbReference>
<dbReference type="InterPro" id="IPR004045">
    <property type="entry name" value="Glutathione_S-Trfase_N"/>
</dbReference>
<comment type="similarity">
    <text evidence="1">Belongs to the GST superfamily.</text>
</comment>
<reference evidence="4" key="2">
    <citation type="submission" date="2023-04" db="EMBL/GenBank/DDBJ databases">
        <title>Aspergillus oryzae NBRC 4228.</title>
        <authorList>
            <person name="Ichikawa N."/>
            <person name="Sato H."/>
            <person name="Tonouchi N."/>
        </authorList>
    </citation>
    <scope>NUCLEOTIDE SEQUENCE</scope>
    <source>
        <strain evidence="4">NBRC 4228</strain>
    </source>
</reference>
<dbReference type="Gene3D" id="3.40.30.10">
    <property type="entry name" value="Glutaredoxin"/>
    <property type="match status" value="1"/>
</dbReference>
<organism evidence="5 6">
    <name type="scientific">Aspergillus oryzae</name>
    <name type="common">Yellow koji mold</name>
    <dbReference type="NCBI Taxonomy" id="5062"/>
    <lineage>
        <taxon>Eukaryota</taxon>
        <taxon>Fungi</taxon>
        <taxon>Dikarya</taxon>
        <taxon>Ascomycota</taxon>
        <taxon>Pezizomycotina</taxon>
        <taxon>Eurotiomycetes</taxon>
        <taxon>Eurotiomycetidae</taxon>
        <taxon>Eurotiales</taxon>
        <taxon>Aspergillaceae</taxon>
        <taxon>Aspergillus</taxon>
        <taxon>Aspergillus subgen. Circumdati</taxon>
    </lineage>
</organism>
<dbReference type="InterPro" id="IPR036249">
    <property type="entry name" value="Thioredoxin-like_sf"/>
</dbReference>
<dbReference type="CDD" id="cd10293">
    <property type="entry name" value="GST_C_Ure2p"/>
    <property type="match status" value="1"/>
</dbReference>
<dbReference type="InterPro" id="IPR004046">
    <property type="entry name" value="GST_C"/>
</dbReference>
<protein>
    <submittedName>
        <fullName evidence="5">Glutathione S-transferase domain-containing protein</fullName>
    </submittedName>
    <submittedName>
        <fullName evidence="4">Unnamed protein product</fullName>
    </submittedName>
</protein>
<gene>
    <name evidence="4" type="ORF">Aory04_000724500</name>
    <name evidence="5" type="ORF">OAory_01025540</name>
</gene>
<dbReference type="SFLD" id="SFLDG00358">
    <property type="entry name" value="Main_(cytGST)"/>
    <property type="match status" value="1"/>
</dbReference>
<evidence type="ECO:0000313" key="6">
    <source>
        <dbReference type="Proteomes" id="UP000190312"/>
    </source>
</evidence>
<dbReference type="InterPro" id="IPR040079">
    <property type="entry name" value="Glutathione_S-Trfase"/>
</dbReference>
<dbReference type="VEuPathDB" id="FungiDB:AO090023000353"/>
<dbReference type="SUPFAM" id="SSF52833">
    <property type="entry name" value="Thioredoxin-like"/>
    <property type="match status" value="1"/>
</dbReference>
<feature type="domain" description="GST N-terminal" evidence="2">
    <location>
        <begin position="6"/>
        <end position="87"/>
    </location>
</feature>
<evidence type="ECO:0000313" key="5">
    <source>
        <dbReference type="EMBL" id="OOO13959.1"/>
    </source>
</evidence>
<dbReference type="Proteomes" id="UP000190312">
    <property type="component" value="Unassembled WGS sequence"/>
</dbReference>
<dbReference type="Proteomes" id="UP001165205">
    <property type="component" value="Unassembled WGS sequence"/>
</dbReference>
<dbReference type="EMBL" id="MKZY01000001">
    <property type="protein sequence ID" value="OOO13959.1"/>
    <property type="molecule type" value="Genomic_DNA"/>
</dbReference>
<name>A0A1S9DY33_ASPOZ</name>
<reference evidence="5 6" key="1">
    <citation type="submission" date="2016-10" db="EMBL/GenBank/DDBJ databases">
        <title>Genome sequencing of Aspergillus oryzae BCC7051.</title>
        <authorList>
            <person name="Thammarongtham C."/>
            <person name="Vorapreeda T."/>
            <person name="Nookaew I."/>
            <person name="Srisuk T."/>
            <person name="Land M."/>
            <person name="Jeennor S."/>
            <person name="Laoteng K."/>
        </authorList>
    </citation>
    <scope>NUCLEOTIDE SEQUENCE [LARGE SCALE GENOMIC DNA]</scope>
    <source>
        <strain evidence="5 6">BCC7051</strain>
    </source>
</reference>
<evidence type="ECO:0000313" key="4">
    <source>
        <dbReference type="EMBL" id="GMG31337.1"/>
    </source>
</evidence>
<dbReference type="PANTHER" id="PTHR44051">
    <property type="entry name" value="GLUTATHIONE S-TRANSFERASE-RELATED"/>
    <property type="match status" value="1"/>
</dbReference>
<dbReference type="InterPro" id="IPR010987">
    <property type="entry name" value="Glutathione-S-Trfase_C-like"/>
</dbReference>
<dbReference type="AlphaFoldDB" id="A0A1S9DY33"/>
<proteinExistence type="inferred from homology"/>
<dbReference type="eggNOG" id="KOG0867">
    <property type="taxonomic scope" value="Eukaryota"/>
</dbReference>
<dbReference type="PANTHER" id="PTHR44051:SF23">
    <property type="entry name" value="GLUTATHIONE S-TRANSFERASE-LIKE PROTEIN TPCF"/>
    <property type="match status" value="1"/>
</dbReference>
<dbReference type="PROSITE" id="PS50405">
    <property type="entry name" value="GST_CTER"/>
    <property type="match status" value="1"/>
</dbReference>
<evidence type="ECO:0000256" key="1">
    <source>
        <dbReference type="ARBA" id="ARBA00007409"/>
    </source>
</evidence>
<dbReference type="OrthoDB" id="422574at2759"/>
<dbReference type="Pfam" id="PF00043">
    <property type="entry name" value="GST_C"/>
    <property type="match status" value="1"/>
</dbReference>
<feature type="domain" description="GST C-terminal" evidence="3">
    <location>
        <begin position="94"/>
        <end position="227"/>
    </location>
</feature>
<sequence>MTSPLQPLKLYGDRPTVNPVKVLILLNELSLPYTISPIPFTEVKSTPYLSLNPNGRLPTLHDPNTNLTIWESGAIIEYLVDRYDTSRRISFEPGTHDFYLAKQWLHFQMSGQGPYYGQLAWFKKFHHEQVPSAVERYVKEVNRVTGVLEGWLEKQAGVYGEGEGNGPWLVGGKLSYVDLAFVPWQRVPGMFVGVEDFDIEKYPFVKGWLGRMLAREGVRVGIEGEKE</sequence>
<comment type="caution">
    <text evidence="5">The sequence shown here is derived from an EMBL/GenBank/DDBJ whole genome shotgun (WGS) entry which is preliminary data.</text>
</comment>
<dbReference type="SFLD" id="SFLDS00019">
    <property type="entry name" value="Glutathione_Transferase_(cytos"/>
    <property type="match status" value="1"/>
</dbReference>
<evidence type="ECO:0000259" key="3">
    <source>
        <dbReference type="PROSITE" id="PS50405"/>
    </source>
</evidence>
<dbReference type="CDD" id="cd03048">
    <property type="entry name" value="GST_N_Ure2p_like"/>
    <property type="match status" value="1"/>
</dbReference>
<dbReference type="SUPFAM" id="SSF47616">
    <property type="entry name" value="GST C-terminal domain-like"/>
    <property type="match status" value="1"/>
</dbReference>
<dbReference type="GO" id="GO:0016740">
    <property type="term" value="F:transferase activity"/>
    <property type="evidence" value="ECO:0007669"/>
    <property type="project" value="UniProtKB-KW"/>
</dbReference>
<dbReference type="InterPro" id="IPR036282">
    <property type="entry name" value="Glutathione-S-Trfase_C_sf"/>
</dbReference>
<dbReference type="Gene3D" id="1.20.1050.10">
    <property type="match status" value="1"/>
</dbReference>
<dbReference type="PROSITE" id="PS50404">
    <property type="entry name" value="GST_NTER"/>
    <property type="match status" value="1"/>
</dbReference>